<sequence length="763" mass="86155">MTLVTNLGFPRIGAKRELKHALEAYWRGESSPQQLQDIAKDLRHRHWRIQREAGADSVPCNDFSLYDQVLDMAFLFDAIPDRYRKLADRDPLEGYFALARGAQNDEFDLRALEMTKWFDTNYHYLVPELQSTQTFQLRGDKPVAEYLEAKALGLEARPVLLGPVSFLMLAKTVDGSDRLALLDRLLPVYIELLGRLKAAGTQWVQIDEPCLILDQDADDHAAYRRAYAAFANVDRPKLVLTTYFGALGDNLNLAVDLPVDGLHVDLVRAPDQLDAVLDALPAERTLSLGVVDGRNIWRTDLDRAVPLVRRAHDRLGGDRLQVAPSCSLLHVPVDATLETSLPSDIQSWLSFARQKVEEVRAIVDALNGLVSSVDTLDVARERRETRSTSKRVHKPRVAERVASLEASSARRRSAYPKRRVLQEERMRLPLFPTTTIGSFPQTHEVREARAKHKSGKLSDAAYDAFLVAETEKCVRFQEEIGIDVLVHGEFERNDMVEYFGEQLDGFAFTKNGWVQSYGSRCVKPPVIYGDVERPAPMTVRWSQYAQSLTDKPMKGMLTGPVTVLQWSFVRDDQPRAATCRQIALALRDEVIDLERAGIRVIQIDEPALREGLPLRRADWQVYLDWAVECFRITASGVADDTQIHTHMCYSEFNDIIDSVAAMDADVISIETSRSRMELLDAFVKFRYPNEIGPGVYDIHSPRVPSVDEMTELLEKAGAVLFPEQVWVNPDCGLKTRGWPETRTTLAAMVEAARRLRSSVEKTT</sequence>
<keyword evidence="4 10" id="KW-0489">Methyltransferase</keyword>
<dbReference type="HAMAP" id="MF_00172">
    <property type="entry name" value="Meth_synth"/>
    <property type="match status" value="1"/>
</dbReference>
<feature type="binding site" evidence="10">
    <location>
        <position position="648"/>
    </location>
    <ligand>
        <name>Zn(2+)</name>
        <dbReference type="ChEBI" id="CHEBI:29105"/>
        <note>catalytic</note>
    </ligand>
</feature>
<keyword evidence="14" id="KW-1185">Reference proteome</keyword>
<protein>
    <recommendedName>
        <fullName evidence="10">5-methyltetrahydropteroyltriglutamate--homocysteine methyltransferase</fullName>
        <ecNumber evidence="10">2.1.1.14</ecNumber>
    </recommendedName>
    <alternativeName>
        <fullName evidence="10">Cobalamin-independent methionine synthase</fullName>
    </alternativeName>
    <alternativeName>
        <fullName evidence="10">Methionine synthase, vitamin-B12 independent isozyme</fullName>
    </alternativeName>
</protein>
<dbReference type="EMBL" id="BAAAEU010000024">
    <property type="protein sequence ID" value="GAA0719393.1"/>
    <property type="molecule type" value="Genomic_DNA"/>
</dbReference>
<feature type="binding site" evidence="10">
    <location>
        <position position="731"/>
    </location>
    <ligand>
        <name>Zn(2+)</name>
        <dbReference type="ChEBI" id="CHEBI:29105"/>
        <note>catalytic</note>
    </ligand>
</feature>
<comment type="caution">
    <text evidence="13">The sequence shown here is derived from an EMBL/GenBank/DDBJ whole genome shotgun (WGS) entry which is preliminary data.</text>
</comment>
<dbReference type="InterPro" id="IPR038071">
    <property type="entry name" value="UROD/MetE-like_sf"/>
</dbReference>
<feature type="binding site" evidence="10">
    <location>
        <begin position="436"/>
        <end position="438"/>
    </location>
    <ligand>
        <name>L-homocysteine</name>
        <dbReference type="ChEBI" id="CHEBI:58199"/>
    </ligand>
</feature>
<feature type="binding site" evidence="10">
    <location>
        <position position="646"/>
    </location>
    <ligand>
        <name>Zn(2+)</name>
        <dbReference type="ChEBI" id="CHEBI:29105"/>
        <note>catalytic</note>
    </ligand>
</feature>
<evidence type="ECO:0000256" key="3">
    <source>
        <dbReference type="ARBA" id="ARBA00009553"/>
    </source>
</evidence>
<evidence type="ECO:0000259" key="11">
    <source>
        <dbReference type="Pfam" id="PF01717"/>
    </source>
</evidence>
<dbReference type="NCBIfam" id="NF003556">
    <property type="entry name" value="PRK05222.1"/>
    <property type="match status" value="1"/>
</dbReference>
<dbReference type="InterPro" id="IPR002629">
    <property type="entry name" value="Met_Synth_C/arc"/>
</dbReference>
<dbReference type="PANTHER" id="PTHR30519">
    <property type="entry name" value="5-METHYLTETRAHYDROPTEROYLTRIGLUTAMATE--HOMOCYSTEINE METHYLTRANSFERASE"/>
    <property type="match status" value="1"/>
</dbReference>
<comment type="pathway">
    <text evidence="2 10">Amino-acid biosynthesis; L-methionine biosynthesis via de novo pathway; L-methionine from L-homocysteine (MetE route): step 1/1.</text>
</comment>
<evidence type="ECO:0000256" key="8">
    <source>
        <dbReference type="ARBA" id="ARBA00022833"/>
    </source>
</evidence>
<evidence type="ECO:0000256" key="7">
    <source>
        <dbReference type="ARBA" id="ARBA00022723"/>
    </source>
</evidence>
<feature type="binding site" evidence="10">
    <location>
        <position position="670"/>
    </location>
    <ligand>
        <name>Zn(2+)</name>
        <dbReference type="ChEBI" id="CHEBI:29105"/>
        <note>catalytic</note>
    </ligand>
</feature>
<dbReference type="Pfam" id="PF08267">
    <property type="entry name" value="Meth_synt_1"/>
    <property type="match status" value="1"/>
</dbReference>
<evidence type="ECO:0000256" key="2">
    <source>
        <dbReference type="ARBA" id="ARBA00004681"/>
    </source>
</evidence>
<evidence type="ECO:0000256" key="5">
    <source>
        <dbReference type="ARBA" id="ARBA00022605"/>
    </source>
</evidence>
<dbReference type="SUPFAM" id="SSF51726">
    <property type="entry name" value="UROD/MetE-like"/>
    <property type="match status" value="2"/>
</dbReference>
<evidence type="ECO:0000256" key="1">
    <source>
        <dbReference type="ARBA" id="ARBA00002777"/>
    </source>
</evidence>
<dbReference type="Proteomes" id="UP001501523">
    <property type="component" value="Unassembled WGS sequence"/>
</dbReference>
<feature type="binding site" evidence="10">
    <location>
        <begin position="520"/>
        <end position="521"/>
    </location>
    <ligand>
        <name>5-methyltetrahydropteroyltri-L-glutamate</name>
        <dbReference type="ChEBI" id="CHEBI:58207"/>
    </ligand>
</feature>
<feature type="binding site" evidence="10">
    <location>
        <position position="604"/>
    </location>
    <ligand>
        <name>L-homocysteine</name>
        <dbReference type="ChEBI" id="CHEBI:58199"/>
    </ligand>
</feature>
<feature type="binding site" evidence="10">
    <location>
        <begin position="16"/>
        <end position="19"/>
    </location>
    <ligand>
        <name>5-methyltetrahydropteroyltri-L-glutamate</name>
        <dbReference type="ChEBI" id="CHEBI:58207"/>
    </ligand>
</feature>
<comment type="catalytic activity">
    <reaction evidence="10">
        <text>5-methyltetrahydropteroyltri-L-glutamate + L-homocysteine = tetrahydropteroyltri-L-glutamate + L-methionine</text>
        <dbReference type="Rhea" id="RHEA:21196"/>
        <dbReference type="ChEBI" id="CHEBI:57844"/>
        <dbReference type="ChEBI" id="CHEBI:58140"/>
        <dbReference type="ChEBI" id="CHEBI:58199"/>
        <dbReference type="ChEBI" id="CHEBI:58207"/>
        <dbReference type="EC" id="2.1.1.14"/>
    </reaction>
</comment>
<comment type="function">
    <text evidence="1 10">Catalyzes the transfer of a methyl group from 5-methyltetrahydrofolate to homocysteine resulting in methionine formation.</text>
</comment>
<evidence type="ECO:0000256" key="10">
    <source>
        <dbReference type="HAMAP-Rule" id="MF_00172"/>
    </source>
</evidence>
<evidence type="ECO:0000313" key="13">
    <source>
        <dbReference type="EMBL" id="GAA0719393.1"/>
    </source>
</evidence>
<dbReference type="Pfam" id="PF01717">
    <property type="entry name" value="Meth_synt_2"/>
    <property type="match status" value="1"/>
</dbReference>
<evidence type="ECO:0000256" key="9">
    <source>
        <dbReference type="ARBA" id="ARBA00023167"/>
    </source>
</evidence>
<evidence type="ECO:0000256" key="6">
    <source>
        <dbReference type="ARBA" id="ARBA00022679"/>
    </source>
</evidence>
<feature type="binding site" evidence="10">
    <location>
        <position position="489"/>
    </location>
    <ligand>
        <name>L-methionine</name>
        <dbReference type="ChEBI" id="CHEBI:57844"/>
    </ligand>
</feature>
<dbReference type="Gene3D" id="3.20.20.210">
    <property type="match status" value="2"/>
</dbReference>
<keyword evidence="10" id="KW-0677">Repeat</keyword>
<dbReference type="EC" id="2.1.1.14" evidence="10"/>
<comment type="cofactor">
    <cofactor evidence="10">
        <name>Zn(2+)</name>
        <dbReference type="ChEBI" id="CHEBI:29105"/>
    </cofactor>
    <text evidence="10">Binds 1 zinc ion per subunit.</text>
</comment>
<dbReference type="RefSeq" id="WP_343792176.1">
    <property type="nucleotide sequence ID" value="NZ_BAAAEU010000024.1"/>
</dbReference>
<keyword evidence="5 10" id="KW-0028">Amino-acid biosynthesis</keyword>
<accession>A0ABN1IQS5</accession>
<dbReference type="InterPro" id="IPR006276">
    <property type="entry name" value="Cobalamin-indep_Met_synthase"/>
</dbReference>
<keyword evidence="7 10" id="KW-0479">Metal-binding</keyword>
<name>A0ABN1IQS5_9GAMM</name>
<dbReference type="InterPro" id="IPR013215">
    <property type="entry name" value="Cbl-indep_Met_Synth_N"/>
</dbReference>
<dbReference type="CDD" id="cd03311">
    <property type="entry name" value="CIMS_C_terminal_like"/>
    <property type="match status" value="1"/>
</dbReference>
<gene>
    <name evidence="10 13" type="primary">metE</name>
    <name evidence="13" type="ORF">GCM10009105_27830</name>
</gene>
<dbReference type="CDD" id="cd03312">
    <property type="entry name" value="CIMS_N_terminal_like"/>
    <property type="match status" value="1"/>
</dbReference>
<comment type="similarity">
    <text evidence="3 10">Belongs to the vitamin-B12 independent methionine synthase family.</text>
</comment>
<feature type="binding site" evidence="10">
    <location>
        <begin position="436"/>
        <end position="438"/>
    </location>
    <ligand>
        <name>L-methionine</name>
        <dbReference type="ChEBI" id="CHEBI:57844"/>
    </ligand>
</feature>
<evidence type="ECO:0000259" key="12">
    <source>
        <dbReference type="Pfam" id="PF08267"/>
    </source>
</evidence>
<evidence type="ECO:0000256" key="4">
    <source>
        <dbReference type="ARBA" id="ARBA00022603"/>
    </source>
</evidence>
<feature type="binding site" evidence="10">
    <location>
        <position position="489"/>
    </location>
    <ligand>
        <name>L-homocysteine</name>
        <dbReference type="ChEBI" id="CHEBI:58199"/>
    </ligand>
</feature>
<feature type="binding site" evidence="10">
    <location>
        <position position="566"/>
    </location>
    <ligand>
        <name>5-methyltetrahydropteroyltri-L-glutamate</name>
        <dbReference type="ChEBI" id="CHEBI:58207"/>
    </ligand>
</feature>
<keyword evidence="8 10" id="KW-0862">Zinc</keyword>
<feature type="binding site" evidence="10">
    <location>
        <position position="116"/>
    </location>
    <ligand>
        <name>5-methyltetrahydropteroyltri-L-glutamate</name>
        <dbReference type="ChEBI" id="CHEBI:58207"/>
    </ligand>
</feature>
<feature type="domain" description="Cobalamin-independent methionine synthase MetE C-terminal/archaeal" evidence="11">
    <location>
        <begin position="431"/>
        <end position="753"/>
    </location>
</feature>
<reference evidence="13 14" key="1">
    <citation type="journal article" date="2019" name="Int. J. Syst. Evol. Microbiol.">
        <title>The Global Catalogue of Microorganisms (GCM) 10K type strain sequencing project: providing services to taxonomists for standard genome sequencing and annotation.</title>
        <authorList>
            <consortium name="The Broad Institute Genomics Platform"/>
            <consortium name="The Broad Institute Genome Sequencing Center for Infectious Disease"/>
            <person name="Wu L."/>
            <person name="Ma J."/>
        </authorList>
    </citation>
    <scope>NUCLEOTIDE SEQUENCE [LARGE SCALE GENOMIC DNA]</scope>
    <source>
        <strain evidence="13 14">JCM 15421</strain>
    </source>
</reference>
<organism evidence="13 14">
    <name type="scientific">Dokdonella soli</name>
    <dbReference type="NCBI Taxonomy" id="529810"/>
    <lineage>
        <taxon>Bacteria</taxon>
        <taxon>Pseudomonadati</taxon>
        <taxon>Pseudomonadota</taxon>
        <taxon>Gammaproteobacteria</taxon>
        <taxon>Lysobacterales</taxon>
        <taxon>Rhodanobacteraceae</taxon>
        <taxon>Dokdonella</taxon>
    </lineage>
</organism>
<feature type="domain" description="Cobalamin-independent methionine synthase MetE N-terminal" evidence="12">
    <location>
        <begin position="5"/>
        <end position="312"/>
    </location>
</feature>
<proteinExistence type="inferred from homology"/>
<dbReference type="NCBIfam" id="TIGR01371">
    <property type="entry name" value="met_syn_B12ind"/>
    <property type="match status" value="1"/>
</dbReference>
<feature type="binding site" evidence="10">
    <location>
        <position position="604"/>
    </location>
    <ligand>
        <name>L-methionine</name>
        <dbReference type="ChEBI" id="CHEBI:57844"/>
    </ligand>
</feature>
<feature type="binding site" evidence="10">
    <location>
        <position position="610"/>
    </location>
    <ligand>
        <name>5-methyltetrahydropteroyltri-L-glutamate</name>
        <dbReference type="ChEBI" id="CHEBI:58207"/>
    </ligand>
</feature>
<keyword evidence="9 10" id="KW-0486">Methionine biosynthesis</keyword>
<dbReference type="PIRSF" id="PIRSF000382">
    <property type="entry name" value="MeTrfase_B12_ind"/>
    <property type="match status" value="1"/>
</dbReference>
<evidence type="ECO:0000313" key="14">
    <source>
        <dbReference type="Proteomes" id="UP001501523"/>
    </source>
</evidence>
<feature type="active site" description="Proton donor" evidence="10">
    <location>
        <position position="699"/>
    </location>
</feature>
<keyword evidence="6 10" id="KW-0808">Transferase</keyword>